<feature type="non-terminal residue" evidence="2">
    <location>
        <position position="162"/>
    </location>
</feature>
<evidence type="ECO:0000313" key="2">
    <source>
        <dbReference type="EMBL" id="EQD49422.1"/>
    </source>
</evidence>
<dbReference type="InterPro" id="IPR015424">
    <property type="entry name" value="PyrdxlP-dep_Trfase"/>
</dbReference>
<dbReference type="PANTHER" id="PTHR43094:SF1">
    <property type="entry name" value="AMINOTRANSFERASE CLASS-III"/>
    <property type="match status" value="1"/>
</dbReference>
<organism evidence="2">
    <name type="scientific">mine drainage metagenome</name>
    <dbReference type="NCBI Taxonomy" id="410659"/>
    <lineage>
        <taxon>unclassified sequences</taxon>
        <taxon>metagenomes</taxon>
        <taxon>ecological metagenomes</taxon>
    </lineage>
</organism>
<dbReference type="Pfam" id="PF00202">
    <property type="entry name" value="Aminotran_3"/>
    <property type="match status" value="1"/>
</dbReference>
<dbReference type="GO" id="GO:0008483">
    <property type="term" value="F:transaminase activity"/>
    <property type="evidence" value="ECO:0007669"/>
    <property type="project" value="InterPro"/>
</dbReference>
<dbReference type="AlphaFoldDB" id="T0ZXT5"/>
<dbReference type="Gene3D" id="3.40.640.10">
    <property type="entry name" value="Type I PLP-dependent aspartate aminotransferase-like (Major domain)"/>
    <property type="match status" value="1"/>
</dbReference>
<dbReference type="EMBL" id="AUZZ01005534">
    <property type="protein sequence ID" value="EQD49422.1"/>
    <property type="molecule type" value="Genomic_DNA"/>
</dbReference>
<dbReference type="InterPro" id="IPR015421">
    <property type="entry name" value="PyrdxlP-dep_Trfase_major"/>
</dbReference>
<dbReference type="PANTHER" id="PTHR43094">
    <property type="entry name" value="AMINOTRANSFERASE"/>
    <property type="match status" value="1"/>
</dbReference>
<accession>T0ZXT5</accession>
<reference evidence="2" key="1">
    <citation type="submission" date="2013-08" db="EMBL/GenBank/DDBJ databases">
        <authorList>
            <person name="Mendez C."/>
            <person name="Richter M."/>
            <person name="Ferrer M."/>
            <person name="Sanchez J."/>
        </authorList>
    </citation>
    <scope>NUCLEOTIDE SEQUENCE</scope>
</reference>
<proteinExistence type="inferred from homology"/>
<evidence type="ECO:0000256" key="1">
    <source>
        <dbReference type="ARBA" id="ARBA00008954"/>
    </source>
</evidence>
<dbReference type="GO" id="GO:0030170">
    <property type="term" value="F:pyridoxal phosphate binding"/>
    <property type="evidence" value="ECO:0007669"/>
    <property type="project" value="InterPro"/>
</dbReference>
<reference evidence="2" key="2">
    <citation type="journal article" date="2014" name="ISME J.">
        <title>Microbial stratification in low pH oxic and suboxic macroscopic growths along an acid mine drainage.</title>
        <authorList>
            <person name="Mendez-Garcia C."/>
            <person name="Mesa V."/>
            <person name="Sprenger R.R."/>
            <person name="Richter M."/>
            <person name="Diez M.S."/>
            <person name="Solano J."/>
            <person name="Bargiela R."/>
            <person name="Golyshina O.V."/>
            <person name="Manteca A."/>
            <person name="Ramos J.L."/>
            <person name="Gallego J.R."/>
            <person name="Llorente I."/>
            <person name="Martins Dos Santos V.A."/>
            <person name="Jensen O.N."/>
            <person name="Pelaez A.I."/>
            <person name="Sanchez J."/>
            <person name="Ferrer M."/>
        </authorList>
    </citation>
    <scope>NUCLEOTIDE SEQUENCE</scope>
</reference>
<dbReference type="InterPro" id="IPR005814">
    <property type="entry name" value="Aminotrans_3"/>
</dbReference>
<comment type="similarity">
    <text evidence="1">Belongs to the class-III pyridoxal-phosphate-dependent aminotransferase family.</text>
</comment>
<feature type="non-terminal residue" evidence="2">
    <location>
        <position position="1"/>
    </location>
</feature>
<comment type="caution">
    <text evidence="2">The sequence shown here is derived from an EMBL/GenBank/DDBJ whole genome shotgun (WGS) entry which is preliminary data.</text>
</comment>
<gene>
    <name evidence="2" type="ORF">B2A_07709</name>
</gene>
<protein>
    <submittedName>
        <fullName evidence="2">Beta alanine--pyruvate transaminase</fullName>
    </submittedName>
</protein>
<dbReference type="SUPFAM" id="SSF53383">
    <property type="entry name" value="PLP-dependent transferases"/>
    <property type="match status" value="1"/>
</dbReference>
<sequence>VERMPAGLDHVMFSGGSGSDAVDSSLKIARAYWRIRGQGAKTRLIGRAQGYHGVNFGGVSVGGIVGNRKLFGQGLETAHLADLQPPPGSFFRGEPSEGGAALAESLLALIRLYDASTIAAVIVEPFAGSAGVIVPPRGYLKRLREICTEHDILLIFDEVITG</sequence>
<keyword evidence="2" id="KW-0670">Pyruvate</keyword>
<name>T0ZXT5_9ZZZZ</name>